<proteinExistence type="inferred from homology"/>
<sequence>MNDPEKSDFGIVAVKPTNKAGRPVAESVERRPGTKGNAQQQRMHRTQGRARMSQSLDRVRTAARLRKKDRFTALFHHITVDTLRAAFYALRRKAAPGVDGMTWQDYEAELELRLIDLHARVQRGAYRPQPSRRTYIPKADGSQRPLAIAALDDKIVQGATVMVLNAIYEGDFCGFSYGFRPGRGPHDALDALCVAIDHRKVNWIIDADIQNFFGAVSQEWLVRFMEHRIGDKRIIRLIRKWLKAGILEDGVVTVEDTGTGQGSVISPLLGNIYLHYVLDLWAKRCRQREATGDMIIVRYADDLVVGFEHEDDARRFLDAMRARLEEFELSLHRDKTRVIEFGRRAAANRKKSGLGKPETFMFLGFTFICGKSRSGRFQLQRRTRGDRMRTTLRTIKEELWRRLHWPIPEQGKWLKQIVSGHFAYFAVPTNARALAAFRHHVEELWRRTLRRRSQKDGFTWDRTTKVADHWLPKPRILHPWPDVRFAVTHPR</sequence>
<dbReference type="GO" id="GO:0003964">
    <property type="term" value="F:RNA-directed DNA polymerase activity"/>
    <property type="evidence" value="ECO:0007669"/>
    <property type="project" value="UniProtKB-KW"/>
</dbReference>
<dbReference type="NCBIfam" id="TIGR04416">
    <property type="entry name" value="group_II_RT_mat"/>
    <property type="match status" value="1"/>
</dbReference>
<keyword evidence="4" id="KW-0548">Nucleotidyltransferase</keyword>
<dbReference type="CDD" id="cd01651">
    <property type="entry name" value="RT_G2_intron"/>
    <property type="match status" value="1"/>
</dbReference>
<protein>
    <submittedName>
        <fullName evidence="4">Retron-type reverse transcriptase</fullName>
    </submittedName>
</protein>
<dbReference type="OrthoDB" id="9793236at2"/>
<organism evidence="4 5">
    <name type="scientific">Microvirga lotononidis</name>
    <dbReference type="NCBI Taxonomy" id="864069"/>
    <lineage>
        <taxon>Bacteria</taxon>
        <taxon>Pseudomonadati</taxon>
        <taxon>Pseudomonadota</taxon>
        <taxon>Alphaproteobacteria</taxon>
        <taxon>Hyphomicrobiales</taxon>
        <taxon>Methylobacteriaceae</taxon>
        <taxon>Microvirga</taxon>
    </lineage>
</organism>
<evidence type="ECO:0000313" key="4">
    <source>
        <dbReference type="EMBL" id="EIM30654.1"/>
    </source>
</evidence>
<dbReference type="PATRIC" id="fig|864069.3.peg.613"/>
<dbReference type="Pfam" id="PF00078">
    <property type="entry name" value="RVT_1"/>
    <property type="match status" value="1"/>
</dbReference>
<comment type="similarity">
    <text evidence="1">Belongs to the bacterial reverse transcriptase family.</text>
</comment>
<keyword evidence="4" id="KW-0695">RNA-directed DNA polymerase</keyword>
<dbReference type="InterPro" id="IPR051083">
    <property type="entry name" value="GrpII_Intron_Splice-Mob/Def"/>
</dbReference>
<gene>
    <name evidence="4" type="ORF">MicloDRAFT_00005570</name>
</gene>
<dbReference type="RefSeq" id="WP_009489164.1">
    <property type="nucleotide sequence ID" value="NZ_CP141049.1"/>
</dbReference>
<accession>I4Z362</accession>
<feature type="region of interest" description="Disordered" evidence="2">
    <location>
        <begin position="16"/>
        <end position="56"/>
    </location>
</feature>
<keyword evidence="4" id="KW-0808">Transferase</keyword>
<dbReference type="AlphaFoldDB" id="I4Z362"/>
<evidence type="ECO:0000256" key="2">
    <source>
        <dbReference type="SAM" id="MobiDB-lite"/>
    </source>
</evidence>
<dbReference type="InterPro" id="IPR000477">
    <property type="entry name" value="RT_dom"/>
</dbReference>
<evidence type="ECO:0000313" key="5">
    <source>
        <dbReference type="Proteomes" id="UP000003947"/>
    </source>
</evidence>
<dbReference type="InterPro" id="IPR030931">
    <property type="entry name" value="Group_II_RT_mat"/>
</dbReference>
<dbReference type="InterPro" id="IPR043502">
    <property type="entry name" value="DNA/RNA_pol_sf"/>
</dbReference>
<dbReference type="STRING" id="864069.MicloDRAFT_00005570"/>
<dbReference type="SUPFAM" id="SSF56672">
    <property type="entry name" value="DNA/RNA polymerases"/>
    <property type="match status" value="1"/>
</dbReference>
<dbReference type="Proteomes" id="UP000003947">
    <property type="component" value="Unassembled WGS sequence"/>
</dbReference>
<feature type="domain" description="Reverse transcriptase" evidence="3">
    <location>
        <begin position="117"/>
        <end position="367"/>
    </location>
</feature>
<evidence type="ECO:0000259" key="3">
    <source>
        <dbReference type="PROSITE" id="PS50878"/>
    </source>
</evidence>
<dbReference type="PANTHER" id="PTHR34047">
    <property type="entry name" value="NUCLEAR INTRON MATURASE 1, MITOCHONDRIAL-RELATED"/>
    <property type="match status" value="1"/>
</dbReference>
<dbReference type="HOGENOM" id="CLU_013584_6_0_5"/>
<evidence type="ECO:0000256" key="1">
    <source>
        <dbReference type="ARBA" id="ARBA00034120"/>
    </source>
</evidence>
<name>I4Z362_9HYPH</name>
<dbReference type="eggNOG" id="COG3344">
    <property type="taxonomic scope" value="Bacteria"/>
</dbReference>
<dbReference type="PROSITE" id="PS50878">
    <property type="entry name" value="RT_POL"/>
    <property type="match status" value="1"/>
</dbReference>
<keyword evidence="5" id="KW-1185">Reference proteome</keyword>
<dbReference type="EMBL" id="JH660636">
    <property type="protein sequence ID" value="EIM30654.1"/>
    <property type="molecule type" value="Genomic_DNA"/>
</dbReference>
<reference evidence="4 5" key="1">
    <citation type="submission" date="2012-02" db="EMBL/GenBank/DDBJ databases">
        <title>Improved High-Quality Draft sequence of Microvirga sp. WSM3557.</title>
        <authorList>
            <consortium name="US DOE Joint Genome Institute"/>
            <person name="Lucas S."/>
            <person name="Han J."/>
            <person name="Lapidus A."/>
            <person name="Cheng J.-F."/>
            <person name="Goodwin L."/>
            <person name="Pitluck S."/>
            <person name="Peters L."/>
            <person name="Zhang X."/>
            <person name="Detter J.C."/>
            <person name="Han C."/>
            <person name="Tapia R."/>
            <person name="Land M."/>
            <person name="Hauser L."/>
            <person name="Kyrpides N."/>
            <person name="Ivanova N."/>
            <person name="Pagani I."/>
            <person name="Brau L."/>
            <person name="Yates R."/>
            <person name="O'Hara G."/>
            <person name="Rui T."/>
            <person name="Howieson J."/>
            <person name="Reeve W."/>
            <person name="Woyke T."/>
        </authorList>
    </citation>
    <scope>NUCLEOTIDE SEQUENCE [LARGE SCALE GENOMIC DNA]</scope>
    <source>
        <strain evidence="4 5">WSM3557</strain>
    </source>
</reference>
<dbReference type="PANTHER" id="PTHR34047:SF8">
    <property type="entry name" value="PROTEIN YKFC"/>
    <property type="match status" value="1"/>
</dbReference>